<dbReference type="AlphaFoldDB" id="A0A2T0WFQ9"/>
<evidence type="ECO:0000313" key="1">
    <source>
        <dbReference type="EMBL" id="PRY85505.1"/>
    </source>
</evidence>
<accession>A0A2T0WFQ9</accession>
<dbReference type="Gene3D" id="1.10.10.10">
    <property type="entry name" value="Winged helix-like DNA-binding domain superfamily/Winged helix DNA-binding domain"/>
    <property type="match status" value="1"/>
</dbReference>
<sequence>MLDKNLKIRCWIEMDQAKFFGPGRARLLELIEELGSLSKAAKAMNMSYKKAWDMVQDLNNRGSKPYVHLQKGGKDGGFAELTPHGSALLQKYRELDHHLQGISKSQEDLLNLI</sequence>
<reference evidence="1 2" key="1">
    <citation type="submission" date="2018-03" db="EMBL/GenBank/DDBJ databases">
        <title>Genomic Encyclopedia of Archaeal and Bacterial Type Strains, Phase II (KMG-II): from individual species to whole genera.</title>
        <authorList>
            <person name="Goeker M."/>
        </authorList>
    </citation>
    <scope>NUCLEOTIDE SEQUENCE [LARGE SCALE GENOMIC DNA]</scope>
    <source>
        <strain evidence="1 2">DSM 27929</strain>
    </source>
</reference>
<dbReference type="InterPro" id="IPR036390">
    <property type="entry name" value="WH_DNA-bd_sf"/>
</dbReference>
<dbReference type="PANTHER" id="PTHR30432:SF1">
    <property type="entry name" value="DNA-BINDING TRANSCRIPTIONAL DUAL REGULATOR MODE"/>
    <property type="match status" value="1"/>
</dbReference>
<gene>
    <name evidence="1" type="ORF">CLW00_11286</name>
</gene>
<comment type="caution">
    <text evidence="1">The sequence shown here is derived from an EMBL/GenBank/DDBJ whole genome shotgun (WGS) entry which is preliminary data.</text>
</comment>
<protein>
    <submittedName>
        <fullName evidence="1">Molybdate transport system regulatory protein</fullName>
    </submittedName>
</protein>
<proteinExistence type="predicted"/>
<dbReference type="SUPFAM" id="SSF46785">
    <property type="entry name" value="Winged helix' DNA-binding domain"/>
    <property type="match status" value="1"/>
</dbReference>
<keyword evidence="2" id="KW-1185">Reference proteome</keyword>
<dbReference type="EMBL" id="PVTR01000012">
    <property type="protein sequence ID" value="PRY85505.1"/>
    <property type="molecule type" value="Genomic_DNA"/>
</dbReference>
<name>A0A2T0WFQ9_9BACT</name>
<organism evidence="1 2">
    <name type="scientific">Mongoliibacter ruber</name>
    <dbReference type="NCBI Taxonomy" id="1750599"/>
    <lineage>
        <taxon>Bacteria</taxon>
        <taxon>Pseudomonadati</taxon>
        <taxon>Bacteroidota</taxon>
        <taxon>Cytophagia</taxon>
        <taxon>Cytophagales</taxon>
        <taxon>Cyclobacteriaceae</taxon>
        <taxon>Mongoliibacter</taxon>
    </lineage>
</organism>
<dbReference type="Proteomes" id="UP000238157">
    <property type="component" value="Unassembled WGS sequence"/>
</dbReference>
<evidence type="ECO:0000313" key="2">
    <source>
        <dbReference type="Proteomes" id="UP000238157"/>
    </source>
</evidence>
<dbReference type="PANTHER" id="PTHR30432">
    <property type="entry name" value="TRANSCRIPTIONAL REGULATOR MODE"/>
    <property type="match status" value="1"/>
</dbReference>
<dbReference type="InterPro" id="IPR051815">
    <property type="entry name" value="Molybdate_resp_trans_reg"/>
</dbReference>
<dbReference type="InterPro" id="IPR036388">
    <property type="entry name" value="WH-like_DNA-bd_sf"/>
</dbReference>
<dbReference type="RefSeq" id="WP_170073246.1">
    <property type="nucleotide sequence ID" value="NZ_PVTR01000012.1"/>
</dbReference>